<evidence type="ECO:0000256" key="4">
    <source>
        <dbReference type="ARBA" id="ARBA00023024"/>
    </source>
</evidence>
<dbReference type="OrthoDB" id="76388at2759"/>
<comment type="similarity">
    <text evidence="9">Belongs to the glycosyl hydrolase 18 family.</text>
</comment>
<reference evidence="11 12" key="1">
    <citation type="submission" date="2017-12" db="EMBL/GenBank/DDBJ databases">
        <title>Genome Sequence of a Multidrug-Resistant Candida haemulonii Isolate from a Patient with Chronic Leg Ulcers in Israel.</title>
        <authorList>
            <person name="Chow N.A."/>
            <person name="Gade L."/>
            <person name="Batra D."/>
            <person name="Rowe L.A."/>
            <person name="Ben-Ami R."/>
            <person name="Loparev V.N."/>
            <person name="Litvintseva A.P."/>
        </authorList>
    </citation>
    <scope>NUCLEOTIDE SEQUENCE [LARGE SCALE GENOMIC DNA]</scope>
    <source>
        <strain evidence="11 12">B11899</strain>
    </source>
</reference>
<dbReference type="InterPro" id="IPR001223">
    <property type="entry name" value="Glyco_hydro18_cat"/>
</dbReference>
<comment type="caution">
    <text evidence="11">The sequence shown here is derived from an EMBL/GenBank/DDBJ whole genome shotgun (WGS) entry which is preliminary data.</text>
</comment>
<organism evidence="11 12">
    <name type="scientific">Candidozyma haemuli</name>
    <dbReference type="NCBI Taxonomy" id="45357"/>
    <lineage>
        <taxon>Eukaryota</taxon>
        <taxon>Fungi</taxon>
        <taxon>Dikarya</taxon>
        <taxon>Ascomycota</taxon>
        <taxon>Saccharomycotina</taxon>
        <taxon>Pichiomycetes</taxon>
        <taxon>Metschnikowiaceae</taxon>
        <taxon>Candidozyma</taxon>
    </lineage>
</organism>
<dbReference type="InterPro" id="IPR029070">
    <property type="entry name" value="Chitinase_insertion_sf"/>
</dbReference>
<evidence type="ECO:0000256" key="3">
    <source>
        <dbReference type="ARBA" id="ARBA00022801"/>
    </source>
</evidence>
<sequence>MPGNVDNLVSGIYFSNWSVYGAKHFPQDLDTANLSHVFYAFMKIDGNSGEVSLSDPWADVDMPVGNDKGALGSFARIKQKNRNLKLIMSIGGWGTAAQFAQATGDEAKLSKFVDSTIDLVKNHRFDGIDIDWEYPTSHQEGTQLVTLLGRLRERLDQLKEGLILTMASPASEDHCRHIDFPATDRLLTYWNVMAYDFAGSGFSQKTGYHSNLYGSNGDTSLNVDDIMKFYAARVDRRKIILGMPLYGRSFNKPAAPQIGSEFSREASNGADTVNYGEIDKHAERFDSEKVAAYAYKDADDVFITYDSPQCASVKASYIKDNGFGGGFWWDSKGESKEKDRKMVGTFVEALGGSRKLNDTKNWV</sequence>
<dbReference type="GO" id="GO:0008843">
    <property type="term" value="F:endochitinase activity"/>
    <property type="evidence" value="ECO:0007669"/>
    <property type="project" value="UniProtKB-EC"/>
</dbReference>
<evidence type="ECO:0000256" key="1">
    <source>
        <dbReference type="ARBA" id="ARBA00000822"/>
    </source>
</evidence>
<accession>A0A2V1AXV3</accession>
<dbReference type="VEuPathDB" id="FungiDB:CXQ85_002665"/>
<dbReference type="Proteomes" id="UP000244309">
    <property type="component" value="Unassembled WGS sequence"/>
</dbReference>
<dbReference type="GO" id="GO:0008061">
    <property type="term" value="F:chitin binding"/>
    <property type="evidence" value="ECO:0007669"/>
    <property type="project" value="InterPro"/>
</dbReference>
<proteinExistence type="inferred from homology"/>
<dbReference type="SMR" id="A0A2V1AXV3"/>
<dbReference type="Gene3D" id="3.10.50.10">
    <property type="match status" value="1"/>
</dbReference>
<dbReference type="InterPro" id="IPR011583">
    <property type="entry name" value="Chitinase_II/V-like_cat"/>
</dbReference>
<keyword evidence="5" id="KW-0119">Carbohydrate metabolism</keyword>
<name>A0A2V1AXV3_9ASCO</name>
<dbReference type="EMBL" id="PKFO01000010">
    <property type="protein sequence ID" value="PVH22940.1"/>
    <property type="molecule type" value="Genomic_DNA"/>
</dbReference>
<dbReference type="GeneID" id="37007996"/>
<dbReference type="Pfam" id="PF00704">
    <property type="entry name" value="Glyco_hydro_18"/>
    <property type="match status" value="1"/>
</dbReference>
<evidence type="ECO:0000256" key="8">
    <source>
        <dbReference type="RuleBase" id="RU000489"/>
    </source>
</evidence>
<keyword evidence="3 8" id="KW-0378">Hydrolase</keyword>
<dbReference type="InterPro" id="IPR017853">
    <property type="entry name" value="GH"/>
</dbReference>
<dbReference type="PROSITE" id="PS51910">
    <property type="entry name" value="GH18_2"/>
    <property type="match status" value="1"/>
</dbReference>
<protein>
    <recommendedName>
        <fullName evidence="2">chitinase</fullName>
        <ecNumber evidence="2">3.2.1.14</ecNumber>
    </recommendedName>
</protein>
<dbReference type="Gene3D" id="3.20.20.80">
    <property type="entry name" value="Glycosidases"/>
    <property type="match status" value="1"/>
</dbReference>
<dbReference type="PANTHER" id="PTHR11177:SF317">
    <property type="entry name" value="CHITINASE 12-RELATED"/>
    <property type="match status" value="1"/>
</dbReference>
<dbReference type="GO" id="GO:0000272">
    <property type="term" value="P:polysaccharide catabolic process"/>
    <property type="evidence" value="ECO:0007669"/>
    <property type="project" value="UniProtKB-KW"/>
</dbReference>
<dbReference type="GO" id="GO:0005576">
    <property type="term" value="C:extracellular region"/>
    <property type="evidence" value="ECO:0007669"/>
    <property type="project" value="TreeGrafter"/>
</dbReference>
<evidence type="ECO:0000256" key="6">
    <source>
        <dbReference type="ARBA" id="ARBA00023295"/>
    </source>
</evidence>
<evidence type="ECO:0000313" key="12">
    <source>
        <dbReference type="Proteomes" id="UP000244309"/>
    </source>
</evidence>
<dbReference type="STRING" id="45357.A0A2V1AXV3"/>
<gene>
    <name evidence="11" type="ORF">CXQ85_002665</name>
</gene>
<dbReference type="PANTHER" id="PTHR11177">
    <property type="entry name" value="CHITINASE"/>
    <property type="match status" value="1"/>
</dbReference>
<dbReference type="InterPro" id="IPR050314">
    <property type="entry name" value="Glycosyl_Hydrlase_18"/>
</dbReference>
<keyword evidence="6 8" id="KW-0326">Glycosidase</keyword>
<dbReference type="SUPFAM" id="SSF51445">
    <property type="entry name" value="(Trans)glycosidases"/>
    <property type="match status" value="1"/>
</dbReference>
<evidence type="ECO:0000256" key="5">
    <source>
        <dbReference type="ARBA" id="ARBA00023277"/>
    </source>
</evidence>
<evidence type="ECO:0000256" key="9">
    <source>
        <dbReference type="RuleBase" id="RU004453"/>
    </source>
</evidence>
<dbReference type="RefSeq" id="XP_025343880.1">
    <property type="nucleotide sequence ID" value="XM_025486330.1"/>
</dbReference>
<dbReference type="SMART" id="SM00636">
    <property type="entry name" value="Glyco_18"/>
    <property type="match status" value="1"/>
</dbReference>
<dbReference type="AlphaFoldDB" id="A0A2V1AXV3"/>
<dbReference type="InterPro" id="IPR001579">
    <property type="entry name" value="Glyco_hydro_18_chit_AS"/>
</dbReference>
<comment type="catalytic activity">
    <reaction evidence="1">
        <text>Random endo-hydrolysis of N-acetyl-beta-D-glucosaminide (1-&gt;4)-beta-linkages in chitin and chitodextrins.</text>
        <dbReference type="EC" id="3.2.1.14"/>
    </reaction>
</comment>
<dbReference type="CDD" id="cd06548">
    <property type="entry name" value="GH18_chitinase"/>
    <property type="match status" value="1"/>
</dbReference>
<evidence type="ECO:0000313" key="11">
    <source>
        <dbReference type="EMBL" id="PVH22940.1"/>
    </source>
</evidence>
<keyword evidence="12" id="KW-1185">Reference proteome</keyword>
<evidence type="ECO:0000256" key="7">
    <source>
        <dbReference type="ARBA" id="ARBA00023326"/>
    </source>
</evidence>
<keyword evidence="4" id="KW-0146">Chitin degradation</keyword>
<feature type="domain" description="GH18" evidence="10">
    <location>
        <begin position="8"/>
        <end position="353"/>
    </location>
</feature>
<evidence type="ECO:0000259" key="10">
    <source>
        <dbReference type="PROSITE" id="PS51910"/>
    </source>
</evidence>
<dbReference type="GO" id="GO:0006032">
    <property type="term" value="P:chitin catabolic process"/>
    <property type="evidence" value="ECO:0007669"/>
    <property type="project" value="UniProtKB-KW"/>
</dbReference>
<dbReference type="PROSITE" id="PS01095">
    <property type="entry name" value="GH18_1"/>
    <property type="match status" value="1"/>
</dbReference>
<evidence type="ECO:0000256" key="2">
    <source>
        <dbReference type="ARBA" id="ARBA00012729"/>
    </source>
</evidence>
<keyword evidence="7" id="KW-0624">Polysaccharide degradation</keyword>
<dbReference type="EC" id="3.2.1.14" evidence="2"/>